<proteinExistence type="predicted"/>
<dbReference type="EMBL" id="KQ964254">
    <property type="protein sequence ID" value="KXJ89730.1"/>
    <property type="molecule type" value="Genomic_DNA"/>
</dbReference>
<dbReference type="AlphaFoldDB" id="A0A136IXJ9"/>
<dbReference type="InParanoid" id="A0A136IXJ9"/>
<reference evidence="3" key="1">
    <citation type="submission" date="2016-02" db="EMBL/GenBank/DDBJ databases">
        <title>Draft genome sequence of Microdochium bolleyi, a fungal endophyte of beachgrass.</title>
        <authorList>
            <consortium name="DOE Joint Genome Institute"/>
            <person name="David A.S."/>
            <person name="May G."/>
            <person name="Haridas S."/>
            <person name="Lim J."/>
            <person name="Wang M."/>
            <person name="Labutti K."/>
            <person name="Lipzen A."/>
            <person name="Barry K."/>
            <person name="Grigoriev I.V."/>
        </authorList>
    </citation>
    <scope>NUCLEOTIDE SEQUENCE [LARGE SCALE GENOMIC DNA]</scope>
    <source>
        <strain evidence="3">J235TASD1</strain>
    </source>
</reference>
<keyword evidence="1" id="KW-0812">Transmembrane</keyword>
<dbReference type="STRING" id="196109.A0A136IXJ9"/>
<keyword evidence="1" id="KW-0472">Membrane</keyword>
<evidence type="ECO:0000256" key="1">
    <source>
        <dbReference type="SAM" id="Phobius"/>
    </source>
</evidence>
<dbReference type="OrthoDB" id="5427664at2759"/>
<keyword evidence="3" id="KW-1185">Reference proteome</keyword>
<protein>
    <submittedName>
        <fullName evidence="2">Uncharacterized protein</fullName>
    </submittedName>
</protein>
<feature type="transmembrane region" description="Helical" evidence="1">
    <location>
        <begin position="125"/>
        <end position="148"/>
    </location>
</feature>
<keyword evidence="1" id="KW-1133">Transmembrane helix</keyword>
<accession>A0A136IXJ9</accession>
<gene>
    <name evidence="2" type="ORF">Micbo1qcDRAFT_176942</name>
</gene>
<name>A0A136IXJ9_9PEZI</name>
<evidence type="ECO:0000313" key="2">
    <source>
        <dbReference type="EMBL" id="KXJ89730.1"/>
    </source>
</evidence>
<evidence type="ECO:0000313" key="3">
    <source>
        <dbReference type="Proteomes" id="UP000070501"/>
    </source>
</evidence>
<organism evidence="2 3">
    <name type="scientific">Microdochium bolleyi</name>
    <dbReference type="NCBI Taxonomy" id="196109"/>
    <lineage>
        <taxon>Eukaryota</taxon>
        <taxon>Fungi</taxon>
        <taxon>Dikarya</taxon>
        <taxon>Ascomycota</taxon>
        <taxon>Pezizomycotina</taxon>
        <taxon>Sordariomycetes</taxon>
        <taxon>Xylariomycetidae</taxon>
        <taxon>Xylariales</taxon>
        <taxon>Microdochiaceae</taxon>
        <taxon>Microdochium</taxon>
    </lineage>
</organism>
<sequence>MADHLFDYQHDCSAGALDPDYLGEWVESNTDITGIGVVIGFDRGSHWRPNLVHCIMDMCDMQLITGLAILLSGFLSVNSPQGSLPAADWYMVVYVVYLAWFAATTHLAGMTTLRSHFASRSRPRIVRVGLMFLLLVALCVAMVPTGYFN</sequence>
<feature type="transmembrane region" description="Helical" evidence="1">
    <location>
        <begin position="58"/>
        <end position="77"/>
    </location>
</feature>
<feature type="transmembrane region" description="Helical" evidence="1">
    <location>
        <begin position="89"/>
        <end position="113"/>
    </location>
</feature>
<dbReference type="Proteomes" id="UP000070501">
    <property type="component" value="Unassembled WGS sequence"/>
</dbReference>